<dbReference type="GO" id="GO:0016829">
    <property type="term" value="F:lyase activity"/>
    <property type="evidence" value="ECO:0007669"/>
    <property type="project" value="UniProtKB-KW"/>
</dbReference>
<evidence type="ECO:0000313" key="9">
    <source>
        <dbReference type="EMBL" id="KAF2403749.1"/>
    </source>
</evidence>
<dbReference type="PANTHER" id="PTHR13604">
    <property type="entry name" value="DC12-RELATED"/>
    <property type="match status" value="1"/>
</dbReference>
<proteinExistence type="inferred from homology"/>
<dbReference type="AlphaFoldDB" id="A0A6G1I6Q7"/>
<name>A0A6G1I6Q7_9PEZI</name>
<dbReference type="Gene3D" id="3.90.1680.10">
    <property type="entry name" value="SOS response associated peptidase-like"/>
    <property type="match status" value="1"/>
</dbReference>
<sequence length="421" mass="47923">MCGRYASYLGPHIIRQQLEAAGMDVDYAPDDDDARETYNFPPGAFGLVYRADVPDYGAGPRQRPPRRDTSDCDKDRPEEATAQTEDSSSEGAQIHYRLQSMKWGLIPSWMTRKPDYQSMMKTINCRDDSLTENRGIWNSVKRRKRCIVICQGFYEWLKKGKEKVPHYVRRKDGQLMCFAGFWDCTKFEDSEEKLYTYTVITTDSNKQLKFLHDRMPVIFDLGSEAIRTWLDPKRVEWNKELQSLLTPFEGELDVYPVSKDVGKVGNNSPSFIIPINSKENKNNIANFFGNQQQAAKGKREASKLERGIANDVQGVQPSNEDRHIVDAETSEHNAPLPATPESKSKTLKREFDEFQDDKTVVASPPPHKAQKLAGTPLRKPQTRSTVKHKVQSAPSKNSARRTAIPPNAERGTQKITKFFGK</sequence>
<reference evidence="9" key="1">
    <citation type="journal article" date="2020" name="Stud. Mycol.">
        <title>101 Dothideomycetes genomes: a test case for predicting lifestyles and emergence of pathogens.</title>
        <authorList>
            <person name="Haridas S."/>
            <person name="Albert R."/>
            <person name="Binder M."/>
            <person name="Bloem J."/>
            <person name="Labutti K."/>
            <person name="Salamov A."/>
            <person name="Andreopoulos B."/>
            <person name="Baker S."/>
            <person name="Barry K."/>
            <person name="Bills G."/>
            <person name="Bluhm B."/>
            <person name="Cannon C."/>
            <person name="Castanera R."/>
            <person name="Culley D."/>
            <person name="Daum C."/>
            <person name="Ezra D."/>
            <person name="Gonzalez J."/>
            <person name="Henrissat B."/>
            <person name="Kuo A."/>
            <person name="Liang C."/>
            <person name="Lipzen A."/>
            <person name="Lutzoni F."/>
            <person name="Magnuson J."/>
            <person name="Mondo S."/>
            <person name="Nolan M."/>
            <person name="Ohm R."/>
            <person name="Pangilinan J."/>
            <person name="Park H.-J."/>
            <person name="Ramirez L."/>
            <person name="Alfaro M."/>
            <person name="Sun H."/>
            <person name="Tritt A."/>
            <person name="Yoshinaga Y."/>
            <person name="Zwiers L.-H."/>
            <person name="Turgeon B."/>
            <person name="Goodwin S."/>
            <person name="Spatafora J."/>
            <person name="Crous P."/>
            <person name="Grigoriev I."/>
        </authorList>
    </citation>
    <scope>NUCLEOTIDE SEQUENCE</scope>
    <source>
        <strain evidence="9">CBS 262.69</strain>
    </source>
</reference>
<dbReference type="OrthoDB" id="2111841at2759"/>
<evidence type="ECO:0000256" key="3">
    <source>
        <dbReference type="ARBA" id="ARBA00022763"/>
    </source>
</evidence>
<evidence type="ECO:0000256" key="4">
    <source>
        <dbReference type="ARBA" id="ARBA00022801"/>
    </source>
</evidence>
<feature type="region of interest" description="Disordered" evidence="8">
    <location>
        <begin position="356"/>
        <end position="421"/>
    </location>
</feature>
<protein>
    <submittedName>
        <fullName evidence="9">DUF159 domain protein</fullName>
    </submittedName>
</protein>
<dbReference type="InterPro" id="IPR003738">
    <property type="entry name" value="SRAP"/>
</dbReference>
<keyword evidence="2" id="KW-0645">Protease</keyword>
<keyword evidence="4" id="KW-0378">Hydrolase</keyword>
<accession>A0A6G1I6Q7</accession>
<dbReference type="GO" id="GO:0008233">
    <property type="term" value="F:peptidase activity"/>
    <property type="evidence" value="ECO:0007669"/>
    <property type="project" value="UniProtKB-KW"/>
</dbReference>
<dbReference type="GO" id="GO:0003697">
    <property type="term" value="F:single-stranded DNA binding"/>
    <property type="evidence" value="ECO:0007669"/>
    <property type="project" value="InterPro"/>
</dbReference>
<keyword evidence="3" id="KW-0227">DNA damage</keyword>
<evidence type="ECO:0000256" key="6">
    <source>
        <dbReference type="ARBA" id="ARBA00023125"/>
    </source>
</evidence>
<evidence type="ECO:0000256" key="7">
    <source>
        <dbReference type="ARBA" id="ARBA00023239"/>
    </source>
</evidence>
<keyword evidence="5" id="KW-0190">Covalent protein-DNA linkage</keyword>
<dbReference type="Proteomes" id="UP000799640">
    <property type="component" value="Unassembled WGS sequence"/>
</dbReference>
<dbReference type="PANTHER" id="PTHR13604:SF0">
    <property type="entry name" value="ABASIC SITE PROCESSING PROTEIN HMCES"/>
    <property type="match status" value="1"/>
</dbReference>
<keyword evidence="6" id="KW-0238">DNA-binding</keyword>
<evidence type="ECO:0000256" key="8">
    <source>
        <dbReference type="SAM" id="MobiDB-lite"/>
    </source>
</evidence>
<keyword evidence="10" id="KW-1185">Reference proteome</keyword>
<evidence type="ECO:0000256" key="2">
    <source>
        <dbReference type="ARBA" id="ARBA00022670"/>
    </source>
</evidence>
<dbReference type="GO" id="GO:0106300">
    <property type="term" value="P:protein-DNA covalent cross-linking repair"/>
    <property type="evidence" value="ECO:0007669"/>
    <property type="project" value="InterPro"/>
</dbReference>
<dbReference type="EMBL" id="ML996689">
    <property type="protein sequence ID" value="KAF2403749.1"/>
    <property type="molecule type" value="Genomic_DNA"/>
</dbReference>
<evidence type="ECO:0000256" key="5">
    <source>
        <dbReference type="ARBA" id="ARBA00023124"/>
    </source>
</evidence>
<dbReference type="InterPro" id="IPR036590">
    <property type="entry name" value="SRAP-like"/>
</dbReference>
<feature type="compositionally biased region" description="Basic and acidic residues" evidence="8">
    <location>
        <begin position="65"/>
        <end position="79"/>
    </location>
</feature>
<dbReference type="SUPFAM" id="SSF143081">
    <property type="entry name" value="BB1717-like"/>
    <property type="match status" value="1"/>
</dbReference>
<gene>
    <name evidence="9" type="ORF">EJ06DRAFT_553989</name>
</gene>
<comment type="similarity">
    <text evidence="1">Belongs to the SOS response-associated peptidase family.</text>
</comment>
<feature type="compositionally biased region" description="Polar residues" evidence="8">
    <location>
        <begin position="81"/>
        <end position="91"/>
    </location>
</feature>
<feature type="region of interest" description="Disordered" evidence="8">
    <location>
        <begin position="55"/>
        <end position="91"/>
    </location>
</feature>
<evidence type="ECO:0000313" key="10">
    <source>
        <dbReference type="Proteomes" id="UP000799640"/>
    </source>
</evidence>
<keyword evidence="7" id="KW-0456">Lyase</keyword>
<evidence type="ECO:0000256" key="1">
    <source>
        <dbReference type="ARBA" id="ARBA00008136"/>
    </source>
</evidence>
<dbReference type="GO" id="GO:0006508">
    <property type="term" value="P:proteolysis"/>
    <property type="evidence" value="ECO:0007669"/>
    <property type="project" value="UniProtKB-KW"/>
</dbReference>
<dbReference type="Pfam" id="PF02586">
    <property type="entry name" value="SRAP"/>
    <property type="match status" value="1"/>
</dbReference>
<organism evidence="9 10">
    <name type="scientific">Trichodelitschia bisporula</name>
    <dbReference type="NCBI Taxonomy" id="703511"/>
    <lineage>
        <taxon>Eukaryota</taxon>
        <taxon>Fungi</taxon>
        <taxon>Dikarya</taxon>
        <taxon>Ascomycota</taxon>
        <taxon>Pezizomycotina</taxon>
        <taxon>Dothideomycetes</taxon>
        <taxon>Dothideomycetes incertae sedis</taxon>
        <taxon>Phaeotrichales</taxon>
        <taxon>Phaeotrichaceae</taxon>
        <taxon>Trichodelitschia</taxon>
    </lineage>
</organism>